<dbReference type="GO" id="GO:0003677">
    <property type="term" value="F:DNA binding"/>
    <property type="evidence" value="ECO:0007669"/>
    <property type="project" value="UniProtKB-KW"/>
</dbReference>
<dbReference type="RefSeq" id="WP_076527860.1">
    <property type="nucleotide sequence ID" value="NZ_CP067140.1"/>
</dbReference>
<evidence type="ECO:0000313" key="7">
    <source>
        <dbReference type="EMBL" id="WCR02740.1"/>
    </source>
</evidence>
<evidence type="ECO:0000256" key="1">
    <source>
        <dbReference type="ARBA" id="ARBA00023015"/>
    </source>
</evidence>
<accession>A0AA46A769</accession>
<feature type="domain" description="HTH hxlR-type" evidence="5">
    <location>
        <begin position="9"/>
        <end position="108"/>
    </location>
</feature>
<dbReference type="Proteomes" id="UP001215549">
    <property type="component" value="Chromosome"/>
</dbReference>
<organism evidence="6 8">
    <name type="scientific">Paracoccus saliphilus</name>
    <dbReference type="NCBI Taxonomy" id="405559"/>
    <lineage>
        <taxon>Bacteria</taxon>
        <taxon>Pseudomonadati</taxon>
        <taxon>Pseudomonadota</taxon>
        <taxon>Alphaproteobacteria</taxon>
        <taxon>Rhodobacterales</taxon>
        <taxon>Paracoccaceae</taxon>
        <taxon>Paracoccus</taxon>
    </lineage>
</organism>
<keyword evidence="1" id="KW-0805">Transcription regulation</keyword>
<reference evidence="6 8" key="1">
    <citation type="submission" date="2017-01" db="EMBL/GenBank/DDBJ databases">
        <authorList>
            <person name="Varghese N."/>
            <person name="Submissions S."/>
        </authorList>
    </citation>
    <scope>NUCLEOTIDE SEQUENCE [LARGE SCALE GENOMIC DNA]</scope>
    <source>
        <strain evidence="6 8">DSM 18447</strain>
    </source>
</reference>
<dbReference type="PROSITE" id="PS51118">
    <property type="entry name" value="HTH_HXLR"/>
    <property type="match status" value="1"/>
</dbReference>
<keyword evidence="3" id="KW-0804">Transcription</keyword>
<protein>
    <submittedName>
        <fullName evidence="7">Helix-turn-helix transcriptional regulator</fullName>
    </submittedName>
    <submittedName>
        <fullName evidence="6">Transcriptional regulator, HxlR family</fullName>
    </submittedName>
</protein>
<dbReference type="AlphaFoldDB" id="A0AA46A769"/>
<gene>
    <name evidence="7" type="ORF">JHX88_18160</name>
    <name evidence="6" type="ORF">SAMN05421772_11721</name>
</gene>
<sequence>MPVQSSDDLEHIRSVLDELTGKWSLLVLNALCDGPARFNALKRINKGVSQKALTQCLRRLEASGLITRTVVSTSPVAVVYAVSDLGASLEPHLKGLLQWSLDHRQQVAEARETFMNGGAARQFADAENHPPGSDGRSGPSGS</sequence>
<evidence type="ECO:0000256" key="3">
    <source>
        <dbReference type="ARBA" id="ARBA00023163"/>
    </source>
</evidence>
<dbReference type="InterPro" id="IPR036388">
    <property type="entry name" value="WH-like_DNA-bd_sf"/>
</dbReference>
<evidence type="ECO:0000313" key="9">
    <source>
        <dbReference type="Proteomes" id="UP001215549"/>
    </source>
</evidence>
<reference evidence="7 9" key="2">
    <citation type="submission" date="2021-01" db="EMBL/GenBank/DDBJ databases">
        <title>Biogeographic distribution of Paracoccus.</title>
        <authorList>
            <person name="Hollensteiner J."/>
            <person name="Leineberger J."/>
            <person name="Brinkhoff T."/>
            <person name="Daniel R."/>
        </authorList>
    </citation>
    <scope>NUCLEOTIDE SEQUENCE [LARGE SCALE GENOMIC DNA]</scope>
    <source>
        <strain evidence="7 9">DSM 18447</strain>
    </source>
</reference>
<evidence type="ECO:0000313" key="8">
    <source>
        <dbReference type="Proteomes" id="UP000186216"/>
    </source>
</evidence>
<dbReference type="Proteomes" id="UP000186216">
    <property type="component" value="Unassembled WGS sequence"/>
</dbReference>
<dbReference type="PANTHER" id="PTHR33204:SF39">
    <property type="entry name" value="TRANSCRIPTIONAL REGULATORY PROTEIN"/>
    <property type="match status" value="1"/>
</dbReference>
<keyword evidence="2" id="KW-0238">DNA-binding</keyword>
<dbReference type="Pfam" id="PF01638">
    <property type="entry name" value="HxlR"/>
    <property type="match status" value="1"/>
</dbReference>
<proteinExistence type="predicted"/>
<dbReference type="InterPro" id="IPR002577">
    <property type="entry name" value="HTH_HxlR"/>
</dbReference>
<dbReference type="PANTHER" id="PTHR33204">
    <property type="entry name" value="TRANSCRIPTIONAL REGULATOR, MARR FAMILY"/>
    <property type="match status" value="1"/>
</dbReference>
<dbReference type="SUPFAM" id="SSF46785">
    <property type="entry name" value="Winged helix' DNA-binding domain"/>
    <property type="match status" value="1"/>
</dbReference>
<feature type="region of interest" description="Disordered" evidence="4">
    <location>
        <begin position="120"/>
        <end position="142"/>
    </location>
</feature>
<dbReference type="EMBL" id="CP067140">
    <property type="protein sequence ID" value="WCR02740.1"/>
    <property type="molecule type" value="Genomic_DNA"/>
</dbReference>
<name>A0AA46A769_9RHOB</name>
<feature type="compositionally biased region" description="Low complexity" evidence="4">
    <location>
        <begin position="130"/>
        <end position="142"/>
    </location>
</feature>
<evidence type="ECO:0000313" key="6">
    <source>
        <dbReference type="EMBL" id="SIT08993.1"/>
    </source>
</evidence>
<dbReference type="InterPro" id="IPR036390">
    <property type="entry name" value="WH_DNA-bd_sf"/>
</dbReference>
<dbReference type="EMBL" id="FTOU01000017">
    <property type="protein sequence ID" value="SIT08993.1"/>
    <property type="molecule type" value="Genomic_DNA"/>
</dbReference>
<evidence type="ECO:0000259" key="5">
    <source>
        <dbReference type="PROSITE" id="PS51118"/>
    </source>
</evidence>
<dbReference type="Gene3D" id="1.10.10.10">
    <property type="entry name" value="Winged helix-like DNA-binding domain superfamily/Winged helix DNA-binding domain"/>
    <property type="match status" value="1"/>
</dbReference>
<evidence type="ECO:0000256" key="2">
    <source>
        <dbReference type="ARBA" id="ARBA00023125"/>
    </source>
</evidence>
<evidence type="ECO:0000256" key="4">
    <source>
        <dbReference type="SAM" id="MobiDB-lite"/>
    </source>
</evidence>
<keyword evidence="9" id="KW-1185">Reference proteome</keyword>